<gene>
    <name evidence="1" type="ORF">GTP91_07895</name>
</gene>
<protein>
    <recommendedName>
        <fullName evidence="3">Acyl carrier protein</fullName>
    </recommendedName>
</protein>
<name>A0A845G0W3_9BURK</name>
<evidence type="ECO:0000313" key="1">
    <source>
        <dbReference type="EMBL" id="MYM87102.1"/>
    </source>
</evidence>
<sequence length="117" mass="13603">MKRNAERLRCLAAEREGESICDFARDFDTRQVDTWIVRAVYEQLQYHLADVSPAFPVRASDRLKEDLLLDDDDLDMDIAQEVEQRAGRSLDDTSTNPYFGKVKTVRDLVMFFQSQPK</sequence>
<dbReference type="AlphaFoldDB" id="A0A845G0W3"/>
<dbReference type="EMBL" id="WWCW01000017">
    <property type="protein sequence ID" value="MYM87102.1"/>
    <property type="molecule type" value="Genomic_DNA"/>
</dbReference>
<organism evidence="1 2">
    <name type="scientific">Duganella vulcania</name>
    <dbReference type="NCBI Taxonomy" id="2692166"/>
    <lineage>
        <taxon>Bacteria</taxon>
        <taxon>Pseudomonadati</taxon>
        <taxon>Pseudomonadota</taxon>
        <taxon>Betaproteobacteria</taxon>
        <taxon>Burkholderiales</taxon>
        <taxon>Oxalobacteraceae</taxon>
        <taxon>Telluria group</taxon>
        <taxon>Duganella</taxon>
    </lineage>
</organism>
<accession>A0A845G0W3</accession>
<reference evidence="1 2" key="1">
    <citation type="submission" date="2020-01" db="EMBL/GenBank/DDBJ databases">
        <title>Novel species isolated from a subtropical stream in China.</title>
        <authorList>
            <person name="Lu H."/>
        </authorList>
    </citation>
    <scope>NUCLEOTIDE SEQUENCE [LARGE SCALE GENOMIC DNA]</scope>
    <source>
        <strain evidence="1 2">FT82W</strain>
    </source>
</reference>
<evidence type="ECO:0008006" key="3">
    <source>
        <dbReference type="Google" id="ProtNLM"/>
    </source>
</evidence>
<dbReference type="Proteomes" id="UP000470302">
    <property type="component" value="Unassembled WGS sequence"/>
</dbReference>
<comment type="caution">
    <text evidence="1">The sequence shown here is derived from an EMBL/GenBank/DDBJ whole genome shotgun (WGS) entry which is preliminary data.</text>
</comment>
<evidence type="ECO:0000313" key="2">
    <source>
        <dbReference type="Proteomes" id="UP000470302"/>
    </source>
</evidence>
<proteinExistence type="predicted"/>